<evidence type="ECO:0000313" key="2">
    <source>
        <dbReference type="Proteomes" id="UP000234857"/>
    </source>
</evidence>
<dbReference type="GO" id="GO:0008781">
    <property type="term" value="F:N-acylneuraminate cytidylyltransferase activity"/>
    <property type="evidence" value="ECO:0007669"/>
    <property type="project" value="TreeGrafter"/>
</dbReference>
<proteinExistence type="predicted"/>
<dbReference type="Gene3D" id="3.90.550.10">
    <property type="entry name" value="Spore Coat Polysaccharide Biosynthesis Protein SpsA, Chain A"/>
    <property type="match status" value="1"/>
</dbReference>
<dbReference type="Pfam" id="PF02348">
    <property type="entry name" value="CTP_transf_3"/>
    <property type="match status" value="1"/>
</dbReference>
<organism evidence="1 2">
    <name type="scientific">Muiribacterium halophilum</name>
    <dbReference type="NCBI Taxonomy" id="2053465"/>
    <lineage>
        <taxon>Bacteria</taxon>
        <taxon>Candidatus Muiribacteriota</taxon>
        <taxon>Candidatus Muiribacteriia</taxon>
        <taxon>Candidatus Muiribacteriales</taxon>
        <taxon>Candidatus Muiribacteriaceae</taxon>
        <taxon>Candidatus Muiribacterium</taxon>
    </lineage>
</organism>
<gene>
    <name evidence="1" type="ORF">C0601_12775</name>
</gene>
<name>A0A2N5ZA13_MUIH1</name>
<dbReference type="SUPFAM" id="SSF53448">
    <property type="entry name" value="Nucleotide-diphospho-sugar transferases"/>
    <property type="match status" value="1"/>
</dbReference>
<dbReference type="InterPro" id="IPR029044">
    <property type="entry name" value="Nucleotide-diphossugar_trans"/>
</dbReference>
<dbReference type="Proteomes" id="UP000234857">
    <property type="component" value="Unassembled WGS sequence"/>
</dbReference>
<dbReference type="AlphaFoldDB" id="A0A2N5ZA13"/>
<dbReference type="EMBL" id="PKTG01000138">
    <property type="protein sequence ID" value="PLX15516.1"/>
    <property type="molecule type" value="Genomic_DNA"/>
</dbReference>
<comment type="caution">
    <text evidence="1">The sequence shown here is derived from an EMBL/GenBank/DDBJ whole genome shotgun (WGS) entry which is preliminary data.</text>
</comment>
<dbReference type="CDD" id="cd02513">
    <property type="entry name" value="CMP-NeuAc_Synthase"/>
    <property type="match status" value="1"/>
</dbReference>
<evidence type="ECO:0000313" key="1">
    <source>
        <dbReference type="EMBL" id="PLX15516.1"/>
    </source>
</evidence>
<dbReference type="PANTHER" id="PTHR21485">
    <property type="entry name" value="HAD SUPERFAMILY MEMBERS CMAS AND KDSC"/>
    <property type="match status" value="1"/>
</dbReference>
<dbReference type="InterPro" id="IPR050793">
    <property type="entry name" value="CMP-NeuNAc_synthase"/>
</dbReference>
<dbReference type="PANTHER" id="PTHR21485:SF6">
    <property type="entry name" value="N-ACYLNEURAMINATE CYTIDYLYLTRANSFERASE-RELATED"/>
    <property type="match status" value="1"/>
</dbReference>
<accession>A0A2N5ZA13</accession>
<reference evidence="1 2" key="1">
    <citation type="submission" date="2017-11" db="EMBL/GenBank/DDBJ databases">
        <title>Genome-resolved metagenomics identifies genetic mobility, metabolic interactions, and unexpected diversity in perchlorate-reducing communities.</title>
        <authorList>
            <person name="Barnum T.P."/>
            <person name="Figueroa I.A."/>
            <person name="Carlstrom C.I."/>
            <person name="Lucas L.N."/>
            <person name="Engelbrektson A.L."/>
            <person name="Coates J.D."/>
        </authorList>
    </citation>
    <scope>NUCLEOTIDE SEQUENCE [LARGE SCALE GENOMIC DNA]</scope>
    <source>
        <strain evidence="1">BM706</strain>
    </source>
</reference>
<dbReference type="InterPro" id="IPR003329">
    <property type="entry name" value="Cytidylyl_trans"/>
</dbReference>
<sequence length="235" mass="27018">MIDKKKILAVIPARAGSKRLPKKNKKILHDKPLIEWTIKAALKSKYLDEITISTDDRDIQKIGEKNGIKVPFLRPKYLAEDSSKSLDVLLHVVNLKENEGKNFDIIILLQPTSPLRTDEDIDNALELFIAKKAFSVVSVNETEHSPLWCNTIDSSLSMEKFLSEDNLNKRSQELPVYYRLNGAIYIVDKNYLFKEKKIFAEKNIYAFIMKKEHSIDIDDQLDFLIAETIIKKIGV</sequence>
<protein>
    <submittedName>
        <fullName evidence="1">CMP-N-acetlyneuraminic acid synthetase</fullName>
    </submittedName>
</protein>